<feature type="region of interest" description="Disordered" evidence="1">
    <location>
        <begin position="60"/>
        <end position="112"/>
    </location>
</feature>
<organism evidence="2 3">
    <name type="scientific">Microbacterium hydrocarbonoxydans</name>
    <dbReference type="NCBI Taxonomy" id="273678"/>
    <lineage>
        <taxon>Bacteria</taxon>
        <taxon>Bacillati</taxon>
        <taxon>Actinomycetota</taxon>
        <taxon>Actinomycetes</taxon>
        <taxon>Micrococcales</taxon>
        <taxon>Microbacteriaceae</taxon>
        <taxon>Microbacterium</taxon>
    </lineage>
</organism>
<sequence>MRPTSGGVARVTRSRETMPEMDAAADRELRELRARAYGPHADIASDPVAQLRLQELESSRSSAVAARASRKPVAEDRAAAAEPHPRTDVDDAPADPRVDDDAFWEGEDPLADGADGAEGAGFLTRWRGLLWAASVVASAALAAAITYTLASIPTVSASADAPQIAALELTRTGAVPPGWFGAEEDVAAAEFYGLTIYETPGWVSESGDRSSENRCLNILRTEDLPADDWDPEGISQGAVMSAGCSIAAFPATVEMPIDGNTPDELIEKYPSGTALQFVLDGDRVGVFLDRGKD</sequence>
<protein>
    <submittedName>
        <fullName evidence="2">Uncharacterized protein</fullName>
    </submittedName>
</protein>
<evidence type="ECO:0000256" key="1">
    <source>
        <dbReference type="SAM" id="MobiDB-lite"/>
    </source>
</evidence>
<reference evidence="3" key="1">
    <citation type="submission" date="2016-10" db="EMBL/GenBank/DDBJ databases">
        <authorList>
            <person name="Varghese N."/>
            <person name="Submissions S."/>
        </authorList>
    </citation>
    <scope>NUCLEOTIDE SEQUENCE [LARGE SCALE GENOMIC DNA]</scope>
    <source>
        <strain evidence="3">DSM 16089</strain>
    </source>
</reference>
<dbReference type="AlphaFoldDB" id="A0A1H4J2Y3"/>
<feature type="region of interest" description="Disordered" evidence="1">
    <location>
        <begin position="1"/>
        <end position="22"/>
    </location>
</feature>
<feature type="compositionally biased region" description="Basic and acidic residues" evidence="1">
    <location>
        <begin position="72"/>
        <end position="100"/>
    </location>
</feature>
<dbReference type="Proteomes" id="UP000183750">
    <property type="component" value="Unassembled WGS sequence"/>
</dbReference>
<evidence type="ECO:0000313" key="3">
    <source>
        <dbReference type="Proteomes" id="UP000183750"/>
    </source>
</evidence>
<name>A0A1H4J2Y3_9MICO</name>
<feature type="compositionally biased region" description="Basic and acidic residues" evidence="1">
    <location>
        <begin position="13"/>
        <end position="22"/>
    </location>
</feature>
<feature type="compositionally biased region" description="Acidic residues" evidence="1">
    <location>
        <begin position="101"/>
        <end position="110"/>
    </location>
</feature>
<dbReference type="EMBL" id="FNSQ01000005">
    <property type="protein sequence ID" value="SEB40689.1"/>
    <property type="molecule type" value="Genomic_DNA"/>
</dbReference>
<keyword evidence="3" id="KW-1185">Reference proteome</keyword>
<proteinExistence type="predicted"/>
<accession>A0A1H4J2Y3</accession>
<evidence type="ECO:0000313" key="2">
    <source>
        <dbReference type="EMBL" id="SEB40689.1"/>
    </source>
</evidence>
<gene>
    <name evidence="2" type="ORF">SAMN04489807_0536</name>
</gene>